<dbReference type="InterPro" id="IPR027417">
    <property type="entry name" value="P-loop_NTPase"/>
</dbReference>
<dbReference type="AlphaFoldDB" id="A0AAN6A6X3"/>
<organism evidence="1 2">
    <name type="scientific">Clostridioides difficile</name>
    <name type="common">Peptoclostridium difficile</name>
    <dbReference type="NCBI Taxonomy" id="1496"/>
    <lineage>
        <taxon>Bacteria</taxon>
        <taxon>Bacillati</taxon>
        <taxon>Bacillota</taxon>
        <taxon>Clostridia</taxon>
        <taxon>Peptostreptococcales</taxon>
        <taxon>Peptostreptococcaceae</taxon>
        <taxon>Clostridioides</taxon>
    </lineage>
</organism>
<dbReference type="Gene3D" id="3.40.50.300">
    <property type="entry name" value="P-loop containing nucleotide triphosphate hydrolases"/>
    <property type="match status" value="1"/>
</dbReference>
<dbReference type="SUPFAM" id="SSF52540">
    <property type="entry name" value="P-loop containing nucleoside triphosphate hydrolases"/>
    <property type="match status" value="1"/>
</dbReference>
<accession>A0AAN6A6X3</accession>
<gene>
    <name evidence="1" type="ORF">KRM00_003316</name>
</gene>
<comment type="caution">
    <text evidence="1">The sequence shown here is derived from an EMBL/GenBank/DDBJ whole genome shotgun (WGS) entry which is preliminary data.</text>
</comment>
<dbReference type="Proteomes" id="UP000878956">
    <property type="component" value="Unassembled WGS sequence"/>
</dbReference>
<name>A0AAN6A6X3_CLODI</name>
<sequence>MVKICLAVASNDLEEYLIENTEYIQKEIGDDVEFVGEVVYREGVMQAIVNNTPDILIIREGLPGKVDILRLVQELTLFFPFPKLRIIFIAKDRRIGDALLASLVQFRVYDIVIGNNIDAFSIIEKIITPNILNDVAQFLPKIRETEKNTKLFEAQDLELIKKASEINQTVKKEIKPLKPIKNIEHHDKKVPRDYSEEKIILEREIENEIKEEDIVIEDELINIEKEEEIIIEDEGLNIEDDLIEEEIIIEEEIENKEELNIEEDIVIEDEGLNIEDDLIEEELITIEENLIIDEDINKNEEELNIEEQIENKEELKIEKEIKDYLKEDISVKEDKKQEKKIKIIKKNKPLRNKLPLTKSSEEKFTYVKKVNQQIISFLGAKQGVGNSQISFNVAVDLANKGLKVLYIDLNERSSINDIFYLGFDEVGIDTALEGIDKNDYILINKSIVTINNLLNEYELLYKSYLKFPKTLEFLFFSQKYVEEKHEIPINKIKDLNLYLIMQKGYDFIIINATNDIHNELSELLLIYSAKIFFTIAQDASVIKNNLLQTKIMDEKGINFREKFYYLLNKYDNSNFNKDQIYEWMSDSLDLEGFPIITIPNLNREFINSNFNGLPLILDNKKNKEMKKSFLDIYNIIIK</sequence>
<protein>
    <submittedName>
        <fullName evidence="1">ParA family protein</fullName>
    </submittedName>
</protein>
<evidence type="ECO:0000313" key="1">
    <source>
        <dbReference type="EMBL" id="HBH1543784.1"/>
    </source>
</evidence>
<reference evidence="1" key="1">
    <citation type="journal article" date="2018" name="Genome Biol.">
        <title>SKESA: strategic k-mer extension for scrupulous assemblies.</title>
        <authorList>
            <person name="Souvorov A."/>
            <person name="Agarwala R."/>
            <person name="Lipman D.J."/>
        </authorList>
    </citation>
    <scope>NUCLEOTIDE SEQUENCE</scope>
    <source>
        <strain evidence="1">HN1000</strain>
    </source>
</reference>
<proteinExistence type="predicted"/>
<reference evidence="1" key="2">
    <citation type="submission" date="2021-06" db="EMBL/GenBank/DDBJ databases">
        <authorList>
            <consortium name="NCBI Pathogen Detection Project"/>
        </authorList>
    </citation>
    <scope>NUCLEOTIDE SEQUENCE</scope>
    <source>
        <strain evidence="1">HN1000</strain>
    </source>
</reference>
<dbReference type="EMBL" id="DAEPXK010000048">
    <property type="protein sequence ID" value="HBH1543784.1"/>
    <property type="molecule type" value="Genomic_DNA"/>
</dbReference>
<evidence type="ECO:0000313" key="2">
    <source>
        <dbReference type="Proteomes" id="UP000878956"/>
    </source>
</evidence>